<dbReference type="Proteomes" id="UP000093740">
    <property type="component" value="Chromosome"/>
</dbReference>
<dbReference type="KEGG" id="fia:NA23_08055"/>
<dbReference type="InterPro" id="IPR000595">
    <property type="entry name" value="cNMP-bd_dom"/>
</dbReference>
<dbReference type="AlphaFoldDB" id="A0AAI8CKR6"/>
<name>A0AAI8CKR6_FERIS</name>
<dbReference type="InterPro" id="IPR018490">
    <property type="entry name" value="cNMP-bd_dom_sf"/>
</dbReference>
<keyword evidence="3" id="KW-1185">Reference proteome</keyword>
<dbReference type="RefSeq" id="WP_033192172.1">
    <property type="nucleotide sequence ID" value="NZ_CP014334.2"/>
</dbReference>
<dbReference type="Gene3D" id="2.60.120.10">
    <property type="entry name" value="Jelly Rolls"/>
    <property type="match status" value="1"/>
</dbReference>
<feature type="domain" description="Cyclic nucleotide-binding" evidence="1">
    <location>
        <begin position="1"/>
        <end position="65"/>
    </location>
</feature>
<proteinExistence type="predicted"/>
<organism evidence="2 3">
    <name type="scientific">Fervidobacterium islandicum</name>
    <dbReference type="NCBI Taxonomy" id="2423"/>
    <lineage>
        <taxon>Bacteria</taxon>
        <taxon>Thermotogati</taxon>
        <taxon>Thermotogota</taxon>
        <taxon>Thermotogae</taxon>
        <taxon>Thermotogales</taxon>
        <taxon>Fervidobacteriaceae</taxon>
        <taxon>Fervidobacterium</taxon>
    </lineage>
</organism>
<dbReference type="PROSITE" id="PS50042">
    <property type="entry name" value="CNMP_BINDING_3"/>
    <property type="match status" value="1"/>
</dbReference>
<protein>
    <submittedName>
        <fullName evidence="2">Cyclic nucleotide-binding domain-containing protein</fullName>
    </submittedName>
</protein>
<dbReference type="InterPro" id="IPR014710">
    <property type="entry name" value="RmlC-like_jellyroll"/>
</dbReference>
<gene>
    <name evidence="2" type="ORF">NA23_08055</name>
</gene>
<accession>A0AAI8CKR6</accession>
<evidence type="ECO:0000313" key="2">
    <source>
        <dbReference type="EMBL" id="AMW33195.1"/>
    </source>
</evidence>
<dbReference type="EMBL" id="CP014334">
    <property type="protein sequence ID" value="AMW33195.1"/>
    <property type="molecule type" value="Genomic_DNA"/>
</dbReference>
<evidence type="ECO:0000259" key="1">
    <source>
        <dbReference type="PROSITE" id="PS50042"/>
    </source>
</evidence>
<sequence>MKVEGVIFRKGEVPKTLFKIISGTIRETRHDTYHDLTKGDYVALVEYLLQIPLEDDVIALEESEIVETNLENEYERIIRSIIALRKIIYETSIDLENLVLDDFNFETENMDEYLNQIEALLTLSGGELPEDKDEAVELIESLEDDKLLTKVNLVKKFVERFPEEQIGGKLLIETAAKVYIVLNDRYVAKALLKKVLLYYSHLLDYSYEAIKTLESIYREEGNIIYRRYAKMARVLEVMLRGNS</sequence>
<reference evidence="2 3" key="1">
    <citation type="journal article" date="2015" name="Stand. Genomic Sci.">
        <title>Genome sequence of a native-feather degrading extremely thermophilic Eubacterium, Fervidobacterium islandicum AW-1.</title>
        <authorList>
            <person name="Lee Y.J."/>
            <person name="Jeong H."/>
            <person name="Park G.S."/>
            <person name="Kwak Y."/>
            <person name="Lee S.J."/>
            <person name="Lee S.J."/>
            <person name="Park M.K."/>
            <person name="Kim J.Y."/>
            <person name="Kang H.K."/>
            <person name="Shin J.H."/>
            <person name="Lee D.W."/>
        </authorList>
    </citation>
    <scope>NUCLEOTIDE SEQUENCE [LARGE SCALE GENOMIC DNA]</scope>
    <source>
        <strain evidence="2 3">AW-1</strain>
    </source>
</reference>
<evidence type="ECO:0000313" key="3">
    <source>
        <dbReference type="Proteomes" id="UP000093740"/>
    </source>
</evidence>
<dbReference type="SUPFAM" id="SSF51206">
    <property type="entry name" value="cAMP-binding domain-like"/>
    <property type="match status" value="1"/>
</dbReference>